<dbReference type="AlphaFoldDB" id="A0A1M6B0W5"/>
<evidence type="ECO:0000313" key="5">
    <source>
        <dbReference type="EMBL" id="SHI42375.1"/>
    </source>
</evidence>
<reference evidence="5 6" key="1">
    <citation type="submission" date="2016-11" db="EMBL/GenBank/DDBJ databases">
        <authorList>
            <person name="Jaros S."/>
            <person name="Januszkiewicz K."/>
            <person name="Wedrychowicz H."/>
        </authorList>
    </citation>
    <scope>NUCLEOTIDE SEQUENCE [LARGE SCALE GENOMIC DNA]</scope>
    <source>
        <strain evidence="5 6">DSM 17477</strain>
    </source>
</reference>
<dbReference type="GO" id="GO:0016887">
    <property type="term" value="F:ATP hydrolysis activity"/>
    <property type="evidence" value="ECO:0007669"/>
    <property type="project" value="InterPro"/>
</dbReference>
<sequence>MLQVHSLNKNFRDFRVLKDIYLNAEKGQIYGLVGSNGCGKTTLLKHIIQVYRQDTGEIYLDEEVIDENSEKIKSFYYVQDDLFFPQGSTLKSLFDYERLLYSDMSGEKFSKLAEFFNVDVNKRLSTMSKGQKRQAAFVLAMSANPKVLLLDEIVDGLDAVVRRKFWNVLIKEVMENEITVIISSHALKELDNICDKVGIMHEGEIIREEEMDTLKEDIKRVQFAVEGEFQETAGSAFTVVKSVKIGSVYFATLRGSVEDFKRSLEERYQVLIFDELPINLEEIFITELGGAGYGTEEYDAQ</sequence>
<dbReference type="Pfam" id="PF00005">
    <property type="entry name" value="ABC_tran"/>
    <property type="match status" value="1"/>
</dbReference>
<evidence type="ECO:0000256" key="2">
    <source>
        <dbReference type="ARBA" id="ARBA00022741"/>
    </source>
</evidence>
<dbReference type="SUPFAM" id="SSF52540">
    <property type="entry name" value="P-loop containing nucleoside triphosphate hydrolases"/>
    <property type="match status" value="1"/>
</dbReference>
<dbReference type="EMBL" id="FQZL01000004">
    <property type="protein sequence ID" value="SHI42375.1"/>
    <property type="molecule type" value="Genomic_DNA"/>
</dbReference>
<accession>A0A1M6B0W5</accession>
<dbReference type="PANTHER" id="PTHR42939">
    <property type="entry name" value="ABC TRANSPORTER ATP-BINDING PROTEIN ALBC-RELATED"/>
    <property type="match status" value="1"/>
</dbReference>
<protein>
    <submittedName>
        <fullName evidence="5">ABC-2 type transport system ATP-binding protein</fullName>
    </submittedName>
</protein>
<dbReference type="SMART" id="SM00382">
    <property type="entry name" value="AAA"/>
    <property type="match status" value="1"/>
</dbReference>
<dbReference type="InterPro" id="IPR003593">
    <property type="entry name" value="AAA+_ATPase"/>
</dbReference>
<evidence type="ECO:0000313" key="6">
    <source>
        <dbReference type="Proteomes" id="UP000184052"/>
    </source>
</evidence>
<keyword evidence="3 5" id="KW-0067">ATP-binding</keyword>
<evidence type="ECO:0000256" key="1">
    <source>
        <dbReference type="ARBA" id="ARBA00022448"/>
    </source>
</evidence>
<evidence type="ECO:0000259" key="4">
    <source>
        <dbReference type="PROSITE" id="PS50893"/>
    </source>
</evidence>
<feature type="domain" description="ABC transporter" evidence="4">
    <location>
        <begin position="2"/>
        <end position="227"/>
    </location>
</feature>
<dbReference type="GO" id="GO:0005524">
    <property type="term" value="F:ATP binding"/>
    <property type="evidence" value="ECO:0007669"/>
    <property type="project" value="UniProtKB-KW"/>
</dbReference>
<dbReference type="InterPro" id="IPR027417">
    <property type="entry name" value="P-loop_NTPase"/>
</dbReference>
<dbReference type="Gene3D" id="3.40.50.300">
    <property type="entry name" value="P-loop containing nucleotide triphosphate hydrolases"/>
    <property type="match status" value="1"/>
</dbReference>
<dbReference type="STRING" id="1121476.SAMN02745751_00317"/>
<proteinExistence type="predicted"/>
<dbReference type="CDD" id="cd03230">
    <property type="entry name" value="ABC_DR_subfamily_A"/>
    <property type="match status" value="1"/>
</dbReference>
<keyword evidence="2" id="KW-0547">Nucleotide-binding</keyword>
<gene>
    <name evidence="5" type="ORF">SAMN02745751_00317</name>
</gene>
<name>A0A1M6B0W5_9FIRM</name>
<dbReference type="RefSeq" id="WP_073046050.1">
    <property type="nucleotide sequence ID" value="NZ_FQZL01000004.1"/>
</dbReference>
<dbReference type="InterPro" id="IPR003439">
    <property type="entry name" value="ABC_transporter-like_ATP-bd"/>
</dbReference>
<dbReference type="InterPro" id="IPR051782">
    <property type="entry name" value="ABC_Transporter_VariousFunc"/>
</dbReference>
<keyword evidence="6" id="KW-1185">Reference proteome</keyword>
<dbReference type="PANTHER" id="PTHR42939:SF1">
    <property type="entry name" value="ABC TRANSPORTER ATP-BINDING PROTEIN ALBC-RELATED"/>
    <property type="match status" value="1"/>
</dbReference>
<dbReference type="PROSITE" id="PS50893">
    <property type="entry name" value="ABC_TRANSPORTER_2"/>
    <property type="match status" value="1"/>
</dbReference>
<dbReference type="Proteomes" id="UP000184052">
    <property type="component" value="Unassembled WGS sequence"/>
</dbReference>
<evidence type="ECO:0000256" key="3">
    <source>
        <dbReference type="ARBA" id="ARBA00022840"/>
    </source>
</evidence>
<keyword evidence="1" id="KW-0813">Transport</keyword>
<organism evidence="5 6">
    <name type="scientific">Dethiosulfatibacter aminovorans DSM 17477</name>
    <dbReference type="NCBI Taxonomy" id="1121476"/>
    <lineage>
        <taxon>Bacteria</taxon>
        <taxon>Bacillati</taxon>
        <taxon>Bacillota</taxon>
        <taxon>Tissierellia</taxon>
        <taxon>Dethiosulfatibacter</taxon>
    </lineage>
</organism>